<reference evidence="3" key="1">
    <citation type="submission" date="2020-05" db="EMBL/GenBank/DDBJ databases">
        <authorList>
            <person name="Chiriac C."/>
            <person name="Salcher M."/>
            <person name="Ghai R."/>
            <person name="Kavagutti S V."/>
        </authorList>
    </citation>
    <scope>NUCLEOTIDE SEQUENCE</scope>
</reference>
<dbReference type="Gene3D" id="2.70.70.10">
    <property type="entry name" value="Glucose Permease (Domain IIA)"/>
    <property type="match status" value="1"/>
</dbReference>
<protein>
    <submittedName>
        <fullName evidence="3">Unannotated protein</fullName>
    </submittedName>
</protein>
<feature type="domain" description="Peptidoglycan binding-like" evidence="1">
    <location>
        <begin position="56"/>
        <end position="113"/>
    </location>
</feature>
<dbReference type="Pfam" id="PF01551">
    <property type="entry name" value="Peptidase_M23"/>
    <property type="match status" value="1"/>
</dbReference>
<dbReference type="Gene3D" id="1.10.101.10">
    <property type="entry name" value="PGBD-like superfamily/PGBD"/>
    <property type="match status" value="3"/>
</dbReference>
<dbReference type="InterPro" id="IPR036365">
    <property type="entry name" value="PGBD-like_sf"/>
</dbReference>
<dbReference type="GO" id="GO:0004222">
    <property type="term" value="F:metalloendopeptidase activity"/>
    <property type="evidence" value="ECO:0007669"/>
    <property type="project" value="TreeGrafter"/>
</dbReference>
<feature type="domain" description="Peptidoglycan binding-like" evidence="1">
    <location>
        <begin position="155"/>
        <end position="210"/>
    </location>
</feature>
<dbReference type="PANTHER" id="PTHR21666">
    <property type="entry name" value="PEPTIDASE-RELATED"/>
    <property type="match status" value="1"/>
</dbReference>
<evidence type="ECO:0000259" key="2">
    <source>
        <dbReference type="Pfam" id="PF01551"/>
    </source>
</evidence>
<dbReference type="AlphaFoldDB" id="A0A6J6E911"/>
<proteinExistence type="predicted"/>
<dbReference type="InterPro" id="IPR002477">
    <property type="entry name" value="Peptidoglycan-bd-like"/>
</dbReference>
<dbReference type="InterPro" id="IPR036366">
    <property type="entry name" value="PGBDSf"/>
</dbReference>
<dbReference type="InterPro" id="IPR050570">
    <property type="entry name" value="Cell_wall_metabolism_enzyme"/>
</dbReference>
<dbReference type="PANTHER" id="PTHR21666:SF270">
    <property type="entry name" value="MUREIN HYDROLASE ACTIVATOR ENVC"/>
    <property type="match status" value="1"/>
</dbReference>
<dbReference type="SUPFAM" id="SSF47090">
    <property type="entry name" value="PGBD-like"/>
    <property type="match status" value="3"/>
</dbReference>
<dbReference type="InterPro" id="IPR011055">
    <property type="entry name" value="Dup_hybrid_motif"/>
</dbReference>
<dbReference type="CDD" id="cd12797">
    <property type="entry name" value="M23_peptidase"/>
    <property type="match status" value="1"/>
</dbReference>
<evidence type="ECO:0000259" key="1">
    <source>
        <dbReference type="Pfam" id="PF01471"/>
    </source>
</evidence>
<organism evidence="3">
    <name type="scientific">freshwater metagenome</name>
    <dbReference type="NCBI Taxonomy" id="449393"/>
    <lineage>
        <taxon>unclassified sequences</taxon>
        <taxon>metagenomes</taxon>
        <taxon>ecological metagenomes</taxon>
    </lineage>
</organism>
<evidence type="ECO:0000313" key="3">
    <source>
        <dbReference type="EMBL" id="CAB4571739.1"/>
    </source>
</evidence>
<feature type="domain" description="Peptidoglycan binding-like" evidence="1">
    <location>
        <begin position="253"/>
        <end position="306"/>
    </location>
</feature>
<dbReference type="InterPro" id="IPR016047">
    <property type="entry name" value="M23ase_b-sheet_dom"/>
</dbReference>
<feature type="domain" description="M23ase beta-sheet core" evidence="2">
    <location>
        <begin position="342"/>
        <end position="442"/>
    </location>
</feature>
<sequence>MSHNHKTLISKIAVAALFSVVGATALPGITSQASAATVVSSAPAKTAPGQPKFGESGPEVVAVQSAIMSQGFTLRGGATGNFDARTRSVLRTFQRVVGLKVTGVVDTATARVLKLDTAAQSAPASAAPVAATPVAVPASSGPFITKLPKRGSGSKNVVIVQKALIAAGVPVAGGADGIFGTSTTRAITAFQRARNINATGRLDQQTAIALGVMAPPVAVAVAPAAPATPAPTASATPATSARVSALPTRGQRSNDVVIVQSALIAAGVVVKGGADGIFGGATAVAISQFQRQHGFPATGRLDERTALKLGVIAPPAVQLAVFPVQGPCSFSNTWHAPRGDRKHLGVDIIANEGNLIYAVADGTITRVYNEATSKLAGNGVRLTTADGTYFFYGHFQRVADGITVGTQVKAGQVIGYNGKTGNTSTPHLHFEIHPQGGPAIDPTSAVAAVNACHVTTPLPIP</sequence>
<dbReference type="Pfam" id="PF01471">
    <property type="entry name" value="PG_binding_1"/>
    <property type="match status" value="3"/>
</dbReference>
<gene>
    <name evidence="3" type="ORF">UFOPK1572_01407</name>
</gene>
<name>A0A6J6E911_9ZZZZ</name>
<dbReference type="EMBL" id="CAEZTC010000224">
    <property type="protein sequence ID" value="CAB4571739.1"/>
    <property type="molecule type" value="Genomic_DNA"/>
</dbReference>
<dbReference type="SUPFAM" id="SSF51261">
    <property type="entry name" value="Duplicated hybrid motif"/>
    <property type="match status" value="1"/>
</dbReference>
<accession>A0A6J6E911</accession>